<reference evidence="6" key="1">
    <citation type="submission" date="2020-11" db="EMBL/GenBank/DDBJ databases">
        <title>Kefir isolates.</title>
        <authorList>
            <person name="Marcisauskas S."/>
            <person name="Kim Y."/>
            <person name="Blasche S."/>
        </authorList>
    </citation>
    <scope>NUCLEOTIDE SEQUENCE</scope>
    <source>
        <strain evidence="6">Olga-1</strain>
    </source>
</reference>
<dbReference type="Proteomes" id="UP000697127">
    <property type="component" value="Unassembled WGS sequence"/>
</dbReference>
<dbReference type="Gene3D" id="1.20.120.1900">
    <property type="entry name" value="Gamma-tubulin complex, C-terminal domain"/>
    <property type="match status" value="1"/>
</dbReference>
<keyword evidence="1 4" id="KW-0963">Cytoplasm</keyword>
<dbReference type="InterPro" id="IPR007259">
    <property type="entry name" value="GCP"/>
</dbReference>
<keyword evidence="7" id="KW-1185">Reference proteome</keyword>
<dbReference type="GO" id="GO:0000922">
    <property type="term" value="C:spindle pole"/>
    <property type="evidence" value="ECO:0007669"/>
    <property type="project" value="InterPro"/>
</dbReference>
<comment type="subcellular location">
    <subcellularLocation>
        <location evidence="4">Cytoplasm</location>
        <location evidence="4">Cytoskeleton</location>
        <location evidence="4">Microtubule organizing center</location>
    </subcellularLocation>
</comment>
<evidence type="ECO:0000256" key="3">
    <source>
        <dbReference type="ARBA" id="ARBA00023212"/>
    </source>
</evidence>
<accession>A0A9P7BEK1</accession>
<organism evidence="6 7">
    <name type="scientific">Pichia californica</name>
    <dbReference type="NCBI Taxonomy" id="460514"/>
    <lineage>
        <taxon>Eukaryota</taxon>
        <taxon>Fungi</taxon>
        <taxon>Dikarya</taxon>
        <taxon>Ascomycota</taxon>
        <taxon>Saccharomycotina</taxon>
        <taxon>Pichiomycetes</taxon>
        <taxon>Pichiales</taxon>
        <taxon>Pichiaceae</taxon>
        <taxon>Pichia</taxon>
    </lineage>
</organism>
<dbReference type="GO" id="GO:0007020">
    <property type="term" value="P:microtubule nucleation"/>
    <property type="evidence" value="ECO:0007669"/>
    <property type="project" value="InterPro"/>
</dbReference>
<feature type="domain" description="Gamma tubulin complex component protein N-terminal" evidence="5">
    <location>
        <begin position="59"/>
        <end position="404"/>
    </location>
</feature>
<dbReference type="GO" id="GO:0051321">
    <property type="term" value="P:meiotic cell cycle"/>
    <property type="evidence" value="ECO:0007669"/>
    <property type="project" value="TreeGrafter"/>
</dbReference>
<evidence type="ECO:0000313" key="7">
    <source>
        <dbReference type="Proteomes" id="UP000697127"/>
    </source>
</evidence>
<dbReference type="GO" id="GO:0051011">
    <property type="term" value="F:microtubule minus-end binding"/>
    <property type="evidence" value="ECO:0007669"/>
    <property type="project" value="TreeGrafter"/>
</dbReference>
<proteinExistence type="inferred from homology"/>
<dbReference type="InterPro" id="IPR041470">
    <property type="entry name" value="GCP_N"/>
</dbReference>
<dbReference type="GO" id="GO:0051225">
    <property type="term" value="P:spindle assembly"/>
    <property type="evidence" value="ECO:0007669"/>
    <property type="project" value="TreeGrafter"/>
</dbReference>
<dbReference type="InterPro" id="IPR042241">
    <property type="entry name" value="GCP_C_sf"/>
</dbReference>
<dbReference type="PANTHER" id="PTHR19302">
    <property type="entry name" value="GAMMA TUBULIN COMPLEX PROTEIN"/>
    <property type="match status" value="1"/>
</dbReference>
<dbReference type="EMBL" id="PUHW01000196">
    <property type="protein sequence ID" value="KAG0687961.1"/>
    <property type="molecule type" value="Genomic_DNA"/>
</dbReference>
<evidence type="ECO:0000313" key="6">
    <source>
        <dbReference type="EMBL" id="KAG0687961.1"/>
    </source>
</evidence>
<name>A0A9P7BEK1_9ASCO</name>
<dbReference type="GO" id="GO:0005874">
    <property type="term" value="C:microtubule"/>
    <property type="evidence" value="ECO:0007669"/>
    <property type="project" value="UniProtKB-KW"/>
</dbReference>
<evidence type="ECO:0000259" key="5">
    <source>
        <dbReference type="Pfam" id="PF17681"/>
    </source>
</evidence>
<dbReference type="GO" id="GO:0000930">
    <property type="term" value="C:gamma-tubulin complex"/>
    <property type="evidence" value="ECO:0007669"/>
    <property type="project" value="TreeGrafter"/>
</dbReference>
<evidence type="ECO:0000256" key="4">
    <source>
        <dbReference type="RuleBase" id="RU363050"/>
    </source>
</evidence>
<protein>
    <recommendedName>
        <fullName evidence="4">Spindle pole body component</fullName>
    </recommendedName>
</protein>
<evidence type="ECO:0000256" key="2">
    <source>
        <dbReference type="ARBA" id="ARBA00022701"/>
    </source>
</evidence>
<gene>
    <name evidence="6" type="ORF">C6P40_001575</name>
</gene>
<dbReference type="GO" id="GO:0044732">
    <property type="term" value="C:mitotic spindle pole body"/>
    <property type="evidence" value="ECO:0007669"/>
    <property type="project" value="TreeGrafter"/>
</dbReference>
<dbReference type="PANTHER" id="PTHR19302:SF13">
    <property type="entry name" value="GAMMA-TUBULIN COMPLEX COMPONENT 2"/>
    <property type="match status" value="1"/>
</dbReference>
<comment type="caution">
    <text evidence="6">The sequence shown here is derived from an EMBL/GenBank/DDBJ whole genome shotgun (WGS) entry which is preliminary data.</text>
</comment>
<comment type="similarity">
    <text evidence="4">Belongs to the TUBGCP family.</text>
</comment>
<sequence length="641" mass="74789">MQSNELAFISLEDVEADDFLLGNFTKISLPGNGKQTSDNKHKIPLNQMSSPRVKEAAVIKDLLYVLTGQEGIYVKYTDDVHDHDILKSLKGNTYKVSKEIDINFKDIAKQLCHLGKHYSALSYFVIYFNKSYYGMVLSRLCQYIRNFLKEYQVSVCKFYELFDNDPNFSIISLYQTLHSINEASTYPSFAKSLEFLYSLTQQIIDDNNERLKDSNLLDMKFKTIMQTLKEDMNTNILDEVSLDSQNSKYVKGGVVLNMIYSHMESFKGDVRFHNLINDVYEFVCPDYINILNEWLQYGKISDPFEEFFIVDSTSESKPSTYDSYHWMNKYAIKREGLLKQFQSQEFQKQIFFTGKYLSIINECDSDDKITHIPFIPIKSLQDKNLELIIHDAYVRSNNMIYKLLCSGYKLPEYVALLNKYFLITDGSLFENFLNQSNHELKRSFNSASTSLITVSYNKAYEKDSYNNVEMLVLNLLDTKFERHSLLDDILEIIKTLVTDANEIFNASNLGKLSDLMKTNLQNNTRPATSSGSEIEDQRCNKLAISRFNININIPFPLNQVILDSQKLEYQILFRHSALVRFIEKRFEKSWRELGYQTFWTWNFEDSRKKLIELCEYIGYYGEIDSPKMLSLHSKIVSSFKI</sequence>
<keyword evidence="3 4" id="KW-0206">Cytoskeleton</keyword>
<dbReference type="GO" id="GO:0043015">
    <property type="term" value="F:gamma-tubulin binding"/>
    <property type="evidence" value="ECO:0007669"/>
    <property type="project" value="InterPro"/>
</dbReference>
<dbReference type="GO" id="GO:0031122">
    <property type="term" value="P:cytoplasmic microtubule organization"/>
    <property type="evidence" value="ECO:0007669"/>
    <property type="project" value="TreeGrafter"/>
</dbReference>
<keyword evidence="2 4" id="KW-0493">Microtubule</keyword>
<dbReference type="GO" id="GO:0000278">
    <property type="term" value="P:mitotic cell cycle"/>
    <property type="evidence" value="ECO:0007669"/>
    <property type="project" value="TreeGrafter"/>
</dbReference>
<evidence type="ECO:0000256" key="1">
    <source>
        <dbReference type="ARBA" id="ARBA00022490"/>
    </source>
</evidence>
<dbReference type="Pfam" id="PF17681">
    <property type="entry name" value="GCP_N_terminal"/>
    <property type="match status" value="1"/>
</dbReference>
<dbReference type="AlphaFoldDB" id="A0A9P7BEK1"/>